<evidence type="ECO:0000313" key="2">
    <source>
        <dbReference type="EMBL" id="RSI70958.1"/>
    </source>
</evidence>
<evidence type="ECO:0000256" key="1">
    <source>
        <dbReference type="SAM" id="Phobius"/>
    </source>
</evidence>
<proteinExistence type="predicted"/>
<name>A0A428BYZ4_STROR</name>
<keyword evidence="1" id="KW-1133">Transmembrane helix</keyword>
<sequence>MKQTCFQRFFNFCVSVFFTVVISTLCTVLLGFMVSYLQNITYLALISRFISMIFFVSLSLSLISLIIFILFISYEIKKRQEEDNLSNLWKSIKQTLAIRIFLHQSERSEVITTTEQAKMKQYNPVNKYFNKAVRQSIIEVREDAVILMIRFPKTQQAKKILNDMDTMIIEEVARYNPDYFFSPHKPDKKWIYIIGNKRQ</sequence>
<keyword evidence="1" id="KW-0472">Membrane</keyword>
<accession>A0A428BYZ4</accession>
<protein>
    <submittedName>
        <fullName evidence="2">Uncharacterized protein</fullName>
    </submittedName>
</protein>
<feature type="transmembrane region" description="Helical" evidence="1">
    <location>
        <begin position="49"/>
        <end position="72"/>
    </location>
</feature>
<gene>
    <name evidence="2" type="ORF">D8860_04345</name>
</gene>
<comment type="caution">
    <text evidence="2">The sequence shown here is derived from an EMBL/GenBank/DDBJ whole genome shotgun (WGS) entry which is preliminary data.</text>
</comment>
<dbReference type="Proteomes" id="UP000272687">
    <property type="component" value="Unassembled WGS sequence"/>
</dbReference>
<organism evidence="2 3">
    <name type="scientific">Streptococcus oralis</name>
    <dbReference type="NCBI Taxonomy" id="1303"/>
    <lineage>
        <taxon>Bacteria</taxon>
        <taxon>Bacillati</taxon>
        <taxon>Bacillota</taxon>
        <taxon>Bacilli</taxon>
        <taxon>Lactobacillales</taxon>
        <taxon>Streptococcaceae</taxon>
        <taxon>Streptococcus</taxon>
    </lineage>
</organism>
<evidence type="ECO:0000313" key="3">
    <source>
        <dbReference type="Proteomes" id="UP000272687"/>
    </source>
</evidence>
<feature type="transmembrane region" description="Helical" evidence="1">
    <location>
        <begin position="12"/>
        <end position="37"/>
    </location>
</feature>
<keyword evidence="1" id="KW-0812">Transmembrane</keyword>
<dbReference type="AlphaFoldDB" id="A0A428BYZ4"/>
<dbReference type="EMBL" id="RJNM01000006">
    <property type="protein sequence ID" value="RSI70958.1"/>
    <property type="molecule type" value="Genomic_DNA"/>
</dbReference>
<reference evidence="2 3" key="1">
    <citation type="submission" date="2018-11" db="EMBL/GenBank/DDBJ databases">
        <title>Species Designations Belie Phenotypic and Genotypic Heterogeneity in Oral Streptococci.</title>
        <authorList>
            <person name="Velsko I."/>
        </authorList>
    </citation>
    <scope>NUCLEOTIDE SEQUENCE [LARGE SCALE GENOMIC DNA]</scope>
    <source>
        <strain evidence="2 3">BCC50</strain>
    </source>
</reference>